<keyword evidence="12" id="KW-1185">Reference proteome</keyword>
<dbReference type="GO" id="GO:0046872">
    <property type="term" value="F:metal ion binding"/>
    <property type="evidence" value="ECO:0007669"/>
    <property type="project" value="UniProtKB-KW"/>
</dbReference>
<keyword evidence="2" id="KW-0004">4Fe-4S</keyword>
<protein>
    <submittedName>
        <fullName evidence="10">Nitrite/sulfite reductase</fullName>
    </submittedName>
</protein>
<dbReference type="EMBL" id="WFKK01000042">
    <property type="protein sequence ID" value="KAB7886377.1"/>
    <property type="molecule type" value="Genomic_DNA"/>
</dbReference>
<dbReference type="AlphaFoldDB" id="A0A6L4WRQ9"/>
<dbReference type="SUPFAM" id="SSF55124">
    <property type="entry name" value="Nitrite/Sulfite reductase N-terminal domain-like"/>
    <property type="match status" value="1"/>
</dbReference>
<dbReference type="PROSITE" id="PS00365">
    <property type="entry name" value="NIR_SIR"/>
    <property type="match status" value="1"/>
</dbReference>
<keyword evidence="7" id="KW-0411">Iron-sulfur</keyword>
<evidence type="ECO:0000256" key="7">
    <source>
        <dbReference type="ARBA" id="ARBA00023014"/>
    </source>
</evidence>
<keyword evidence="5" id="KW-0560">Oxidoreductase</keyword>
<evidence type="ECO:0000259" key="8">
    <source>
        <dbReference type="Pfam" id="PF01077"/>
    </source>
</evidence>
<feature type="domain" description="Nitrite/Sulfite reductase ferredoxin-like" evidence="9">
    <location>
        <begin position="66"/>
        <end position="126"/>
    </location>
</feature>
<comment type="caution">
    <text evidence="10">The sequence shown here is derived from an EMBL/GenBank/DDBJ whole genome shotgun (WGS) entry which is preliminary data.</text>
</comment>
<dbReference type="InterPro" id="IPR051329">
    <property type="entry name" value="NIR_SIR_4Fe-4S"/>
</dbReference>
<gene>
    <name evidence="11" type="ORF">GBG18_05400</name>
    <name evidence="10" type="ORF">GBG19_12345</name>
</gene>
<dbReference type="Proteomes" id="UP000472839">
    <property type="component" value="Unassembled WGS sequence"/>
</dbReference>
<evidence type="ECO:0000256" key="5">
    <source>
        <dbReference type="ARBA" id="ARBA00023002"/>
    </source>
</evidence>
<dbReference type="Pfam" id="PF03460">
    <property type="entry name" value="NIR_SIR_ferr"/>
    <property type="match status" value="1"/>
</dbReference>
<dbReference type="EMBL" id="WFKJ01000011">
    <property type="protein sequence ID" value="KAB7891872.1"/>
    <property type="molecule type" value="Genomic_DNA"/>
</dbReference>
<dbReference type="InterPro" id="IPR006066">
    <property type="entry name" value="NO2/SO3_Rdtase_FeS/sirohaem_BS"/>
</dbReference>
<dbReference type="SUPFAM" id="SSF56014">
    <property type="entry name" value="Nitrite and sulphite reductase 4Fe-4S domain-like"/>
    <property type="match status" value="2"/>
</dbReference>
<dbReference type="RefSeq" id="WP_152189102.1">
    <property type="nucleotide sequence ID" value="NZ_WFKI01000004.1"/>
</dbReference>
<accession>A0A6L4WRQ9</accession>
<keyword evidence="6" id="KW-0408">Iron</keyword>
<name>A0A6L4WRQ9_9BACT</name>
<proteinExistence type="inferred from homology"/>
<reference evidence="12 13" key="1">
    <citation type="submission" date="2019-10" db="EMBL/GenBank/DDBJ databases">
        <title>Poseidonibacter ostreae sp. nov., isolated from the gut of the Ostrea denselamellosa.</title>
        <authorList>
            <person name="Choi A."/>
        </authorList>
    </citation>
    <scope>NUCLEOTIDE SEQUENCE [LARGE SCALE GENOMIC DNA]</scope>
    <source>
        <strain evidence="10 13">SJOD-M-33</strain>
        <strain evidence="11 12">SJOD-M-5</strain>
    </source>
</reference>
<dbReference type="PANTHER" id="PTHR32439:SF0">
    <property type="entry name" value="FERREDOXIN--NITRITE REDUCTASE, CHLOROPLASTIC"/>
    <property type="match status" value="1"/>
</dbReference>
<dbReference type="PRINTS" id="PR00397">
    <property type="entry name" value="SIROHAEM"/>
</dbReference>
<comment type="similarity">
    <text evidence="1">Belongs to the nitrite and sulfite reductase 4Fe-4S domain family.</text>
</comment>
<keyword evidence="4" id="KW-0479">Metal-binding</keyword>
<dbReference type="InterPro" id="IPR005117">
    <property type="entry name" value="NiRdtase/SiRdtase_haem-b_fer"/>
</dbReference>
<feature type="domain" description="Nitrite/sulphite reductase 4Fe-4S" evidence="8">
    <location>
        <begin position="137"/>
        <end position="288"/>
    </location>
</feature>
<evidence type="ECO:0000256" key="4">
    <source>
        <dbReference type="ARBA" id="ARBA00022723"/>
    </source>
</evidence>
<evidence type="ECO:0000256" key="1">
    <source>
        <dbReference type="ARBA" id="ARBA00010429"/>
    </source>
</evidence>
<evidence type="ECO:0000313" key="12">
    <source>
        <dbReference type="Proteomes" id="UP000461010"/>
    </source>
</evidence>
<evidence type="ECO:0000313" key="10">
    <source>
        <dbReference type="EMBL" id="KAB7886377.1"/>
    </source>
</evidence>
<dbReference type="Gene3D" id="3.30.413.10">
    <property type="entry name" value="Sulfite Reductase Hemoprotein, domain 1"/>
    <property type="match status" value="2"/>
</dbReference>
<keyword evidence="3" id="KW-0349">Heme</keyword>
<dbReference type="Pfam" id="PF01077">
    <property type="entry name" value="NIR_SIR"/>
    <property type="match status" value="1"/>
</dbReference>
<dbReference type="GO" id="GO:0016491">
    <property type="term" value="F:oxidoreductase activity"/>
    <property type="evidence" value="ECO:0007669"/>
    <property type="project" value="UniProtKB-KW"/>
</dbReference>
<dbReference type="InterPro" id="IPR006067">
    <property type="entry name" value="NO2/SO3_Rdtase_4Fe4S_dom"/>
</dbReference>
<evidence type="ECO:0000256" key="3">
    <source>
        <dbReference type="ARBA" id="ARBA00022617"/>
    </source>
</evidence>
<evidence type="ECO:0000256" key="2">
    <source>
        <dbReference type="ARBA" id="ARBA00022485"/>
    </source>
</evidence>
<evidence type="ECO:0000313" key="11">
    <source>
        <dbReference type="EMBL" id="KAB7891872.1"/>
    </source>
</evidence>
<dbReference type="GO" id="GO:0051539">
    <property type="term" value="F:4 iron, 4 sulfur cluster binding"/>
    <property type="evidence" value="ECO:0007669"/>
    <property type="project" value="UniProtKB-KW"/>
</dbReference>
<dbReference type="PANTHER" id="PTHR32439">
    <property type="entry name" value="FERREDOXIN--NITRITE REDUCTASE, CHLOROPLASTIC"/>
    <property type="match status" value="1"/>
</dbReference>
<dbReference type="Gene3D" id="3.90.480.20">
    <property type="match status" value="1"/>
</dbReference>
<evidence type="ECO:0000259" key="9">
    <source>
        <dbReference type="Pfam" id="PF03460"/>
    </source>
</evidence>
<dbReference type="Proteomes" id="UP000461010">
    <property type="component" value="Unassembled WGS sequence"/>
</dbReference>
<dbReference type="InterPro" id="IPR045854">
    <property type="entry name" value="NO2/SO3_Rdtase_4Fe4S_sf"/>
</dbReference>
<sequence>MSKVEVNSVEMNTKEDFESFNIREKLKKAIRPYDYYKTISSLDFDNLCLSDILLLQDFGIYNNELNDDEFMLRLRFPAGRITNLELRTLSLICKKYNLDIILTARAGIQLHKLDSTNILEVFKTLETIGINTWQSFGDNIRNITTDIFDGIGKYNIIEVYPYIQQMQKYILKNEELVGLLPRRLSTAISGSYGNSSSFFASDIYFALAKKNDIYGFNLYLGGKNSELAKCANIFIKENEVLDIFKIIINVFNKYGLRLDRERTRLFHLLEDIGITQFRTYLQDKYEKKISTKGETLLEKVSFDEYEELNNGTFSFCYRTEFARINSDELLNISQYASREDLEVRIGTDQQIYLLNLKERNISLDNYNENRTIIACAGSEYCPYAYWNIKDEISFLPLEKIEEHNLILGFSGCLKGCAKHQHSDIGLVGLKSNIYGQREKTARIYLGALYTKGEKTAKKVFNAVPINSLKKILEIIIDEFENSGYKTFESFAREVLHKFSDSFLNLWFLAKYYTKKTIYLDTEDYKELLENNFVNESFMDYIEEDFEEAIKFLSSSLWNKKESKEDALLNKTYIMQA</sequence>
<dbReference type="GO" id="GO:0020037">
    <property type="term" value="F:heme binding"/>
    <property type="evidence" value="ECO:0007669"/>
    <property type="project" value="InterPro"/>
</dbReference>
<evidence type="ECO:0000256" key="6">
    <source>
        <dbReference type="ARBA" id="ARBA00023004"/>
    </source>
</evidence>
<organism evidence="10 13">
    <name type="scientific">Poseidonibacter ostreae</name>
    <dbReference type="NCBI Taxonomy" id="2654171"/>
    <lineage>
        <taxon>Bacteria</taxon>
        <taxon>Pseudomonadati</taxon>
        <taxon>Campylobacterota</taxon>
        <taxon>Epsilonproteobacteria</taxon>
        <taxon>Campylobacterales</taxon>
        <taxon>Arcobacteraceae</taxon>
        <taxon>Poseidonibacter</taxon>
    </lineage>
</organism>
<evidence type="ECO:0000313" key="13">
    <source>
        <dbReference type="Proteomes" id="UP000472839"/>
    </source>
</evidence>
<dbReference type="InterPro" id="IPR036136">
    <property type="entry name" value="Nit/Sulf_reduc_fer-like_dom_sf"/>
</dbReference>